<dbReference type="RefSeq" id="WP_184392775.1">
    <property type="nucleotide sequence ID" value="NZ_BAAAJD010000143.1"/>
</dbReference>
<feature type="DNA-binding region" description="H-T-H motif" evidence="5">
    <location>
        <begin position="34"/>
        <end position="53"/>
    </location>
</feature>
<feature type="domain" description="HTH tetR-type" evidence="6">
    <location>
        <begin position="11"/>
        <end position="71"/>
    </location>
</feature>
<dbReference type="Pfam" id="PF17932">
    <property type="entry name" value="TetR_C_24"/>
    <property type="match status" value="1"/>
</dbReference>
<reference evidence="7 8" key="1">
    <citation type="submission" date="2020-08" db="EMBL/GenBank/DDBJ databases">
        <title>Sequencing the genomes of 1000 actinobacteria strains.</title>
        <authorList>
            <person name="Klenk H.-P."/>
        </authorList>
    </citation>
    <scope>NUCLEOTIDE SEQUENCE [LARGE SCALE GENOMIC DNA]</scope>
    <source>
        <strain evidence="7 8">DSM 44551</strain>
    </source>
</reference>
<evidence type="ECO:0000313" key="7">
    <source>
        <dbReference type="EMBL" id="MBB5433221.1"/>
    </source>
</evidence>
<evidence type="ECO:0000256" key="5">
    <source>
        <dbReference type="PROSITE-ProRule" id="PRU00335"/>
    </source>
</evidence>
<dbReference type="AlphaFoldDB" id="A0A7W8QPI0"/>
<accession>A0A7W8QPI0</accession>
<dbReference type="Proteomes" id="UP000572635">
    <property type="component" value="Unassembled WGS sequence"/>
</dbReference>
<dbReference type="InterPro" id="IPR023772">
    <property type="entry name" value="DNA-bd_HTH_TetR-type_CS"/>
</dbReference>
<dbReference type="EMBL" id="JACHDB010000001">
    <property type="protein sequence ID" value="MBB5433221.1"/>
    <property type="molecule type" value="Genomic_DNA"/>
</dbReference>
<sequence>MGEGDRGERSSAVPERLLAEATRMFAERGFERTSVQELVSAAGVTKGAMYHYFDSKDDLLYAIFQRLLAMQRERLDGYAKAPGPVAGRLRAAAADLVRTSIENMDESVIVFRSLHMLSPERQRAIRAERRDYQERFLAMVEEGRREGVFRAEVPLTIVATQFFGAVHHLGMWYRRGGGLGGAELGEHFAEMLMSGLLARD</sequence>
<dbReference type="InterPro" id="IPR009057">
    <property type="entry name" value="Homeodomain-like_sf"/>
</dbReference>
<name>A0A7W8QPI0_9ACTN</name>
<dbReference type="InterPro" id="IPR050109">
    <property type="entry name" value="HTH-type_TetR-like_transc_reg"/>
</dbReference>
<dbReference type="PROSITE" id="PS50977">
    <property type="entry name" value="HTH_TETR_2"/>
    <property type="match status" value="1"/>
</dbReference>
<dbReference type="InterPro" id="IPR041490">
    <property type="entry name" value="KstR2_TetR_C"/>
</dbReference>
<dbReference type="GO" id="GO:0003700">
    <property type="term" value="F:DNA-binding transcription factor activity"/>
    <property type="evidence" value="ECO:0007669"/>
    <property type="project" value="TreeGrafter"/>
</dbReference>
<proteinExistence type="predicted"/>
<evidence type="ECO:0000256" key="2">
    <source>
        <dbReference type="ARBA" id="ARBA00023015"/>
    </source>
</evidence>
<dbReference type="GO" id="GO:0000976">
    <property type="term" value="F:transcription cis-regulatory region binding"/>
    <property type="evidence" value="ECO:0007669"/>
    <property type="project" value="TreeGrafter"/>
</dbReference>
<protein>
    <submittedName>
        <fullName evidence="7">AcrR family transcriptional regulator</fullName>
    </submittedName>
</protein>
<dbReference type="SUPFAM" id="SSF48498">
    <property type="entry name" value="Tetracyclin repressor-like, C-terminal domain"/>
    <property type="match status" value="1"/>
</dbReference>
<dbReference type="Gene3D" id="1.10.10.60">
    <property type="entry name" value="Homeodomain-like"/>
    <property type="match status" value="1"/>
</dbReference>
<dbReference type="PANTHER" id="PTHR30055">
    <property type="entry name" value="HTH-TYPE TRANSCRIPTIONAL REGULATOR RUTR"/>
    <property type="match status" value="1"/>
</dbReference>
<dbReference type="PROSITE" id="PS01081">
    <property type="entry name" value="HTH_TETR_1"/>
    <property type="match status" value="1"/>
</dbReference>
<dbReference type="Gene3D" id="1.10.357.10">
    <property type="entry name" value="Tetracycline Repressor, domain 2"/>
    <property type="match status" value="1"/>
</dbReference>
<dbReference type="InterPro" id="IPR036271">
    <property type="entry name" value="Tet_transcr_reg_TetR-rel_C_sf"/>
</dbReference>
<organism evidence="7 8">
    <name type="scientific">Nocardiopsis composta</name>
    <dbReference type="NCBI Taxonomy" id="157465"/>
    <lineage>
        <taxon>Bacteria</taxon>
        <taxon>Bacillati</taxon>
        <taxon>Actinomycetota</taxon>
        <taxon>Actinomycetes</taxon>
        <taxon>Streptosporangiales</taxon>
        <taxon>Nocardiopsidaceae</taxon>
        <taxon>Nocardiopsis</taxon>
    </lineage>
</organism>
<dbReference type="PRINTS" id="PR00455">
    <property type="entry name" value="HTHTETR"/>
</dbReference>
<evidence type="ECO:0000259" key="6">
    <source>
        <dbReference type="PROSITE" id="PS50977"/>
    </source>
</evidence>
<keyword evidence="8" id="KW-1185">Reference proteome</keyword>
<dbReference type="PANTHER" id="PTHR30055:SF175">
    <property type="entry name" value="HTH-TYPE TRANSCRIPTIONAL REPRESSOR KSTR2"/>
    <property type="match status" value="1"/>
</dbReference>
<comment type="caution">
    <text evidence="7">The sequence shown here is derived from an EMBL/GenBank/DDBJ whole genome shotgun (WGS) entry which is preliminary data.</text>
</comment>
<gene>
    <name evidence="7" type="ORF">HDA36_003305</name>
</gene>
<evidence type="ECO:0000256" key="3">
    <source>
        <dbReference type="ARBA" id="ARBA00023125"/>
    </source>
</evidence>
<evidence type="ECO:0000313" key="8">
    <source>
        <dbReference type="Proteomes" id="UP000572635"/>
    </source>
</evidence>
<evidence type="ECO:0000256" key="4">
    <source>
        <dbReference type="ARBA" id="ARBA00023163"/>
    </source>
</evidence>
<keyword evidence="2" id="KW-0805">Transcription regulation</keyword>
<evidence type="ECO:0000256" key="1">
    <source>
        <dbReference type="ARBA" id="ARBA00022491"/>
    </source>
</evidence>
<keyword evidence="3 5" id="KW-0238">DNA-binding</keyword>
<keyword evidence="1" id="KW-0678">Repressor</keyword>
<dbReference type="SUPFAM" id="SSF46689">
    <property type="entry name" value="Homeodomain-like"/>
    <property type="match status" value="1"/>
</dbReference>
<dbReference type="InterPro" id="IPR001647">
    <property type="entry name" value="HTH_TetR"/>
</dbReference>
<dbReference type="Pfam" id="PF00440">
    <property type="entry name" value="TetR_N"/>
    <property type="match status" value="1"/>
</dbReference>
<keyword evidence="4" id="KW-0804">Transcription</keyword>